<keyword evidence="2 7" id="KW-0812">Transmembrane</keyword>
<dbReference type="InterPro" id="IPR001849">
    <property type="entry name" value="PH_domain"/>
</dbReference>
<evidence type="ECO:0008006" key="13">
    <source>
        <dbReference type="Google" id="ProtNLM"/>
    </source>
</evidence>
<feature type="compositionally biased region" description="Low complexity" evidence="6">
    <location>
        <begin position="675"/>
        <end position="686"/>
    </location>
</feature>
<evidence type="ECO:0000256" key="1">
    <source>
        <dbReference type="ARBA" id="ARBA00004370"/>
    </source>
</evidence>
<dbReference type="PROSITE" id="PS50003">
    <property type="entry name" value="PH_DOMAIN"/>
    <property type="match status" value="1"/>
</dbReference>
<evidence type="ECO:0000313" key="12">
    <source>
        <dbReference type="RefSeq" id="XP_033537691.1"/>
    </source>
</evidence>
<feature type="compositionally biased region" description="Pro residues" evidence="6">
    <location>
        <begin position="301"/>
        <end position="314"/>
    </location>
</feature>
<feature type="compositionally biased region" description="Polar residues" evidence="6">
    <location>
        <begin position="641"/>
        <end position="666"/>
    </location>
</feature>
<name>A0A6G1GDS6_9PEZI</name>
<dbReference type="InterPro" id="IPR011993">
    <property type="entry name" value="PH-like_dom_sf"/>
</dbReference>
<accession>A0A6G1GDS6</accession>
<dbReference type="GeneID" id="54417499"/>
<dbReference type="Gene3D" id="1.20.1270.60">
    <property type="entry name" value="Arfaptin homology (AH) domain/BAR domain"/>
    <property type="match status" value="1"/>
</dbReference>
<sequence>MTSTPIPEESQPALKPVQRPLSLIPVGLKEAALDSPTFRATAVHFSEQIDLIERWLDGLVRATSRVASDVSSLENHINNFLLSCTPPPQISEAAIDHDYTSLASKLYSDGVRASASSMIRWTKRLENTVAEPIRGFLRDDLRKLKDARKDLEAAQRAFDTALSRYLGQGKTKEASSLREDAFQLHEARKSYLKASMDFCILVPHCRNSLDKLLLKVFSDQWREMKQSRDSVTSVLDKFTPEMDRVRGWSREMENSEMIFRRELAMARRQIEDTAETAARPSRELDSYAIYSVPAAGTAPPGTAPFPSPAKPGPPKSEKQSWLFQKTTTGKPARTLWVRRWFFVKHGIFGWLVQGLRSGAVEESEKIGVLLCGVRPASGEERRFCFEVKTKDTTITLQAETPAELSDWLNSFDLAKRKALEGSHIVGLIGSGTPDPAFAISPPIAPEFAAKTGDGAVSSALEEGSLDRAGTLPVSEHNSISGSLAARGGSVDVSRKSMVERDGESSRDHAARIIQRLDLHRKGTGGLSQPGHSSNVASGGIASLVSATHNVVPIGVGASPGPATLDTKPPPQSSPSSSLAPSTLAIAPAPTNLSKTAVIVSGERGFSISSLIGGIPGGLMANLWGSENWAHVNKLEQRPKKSSGSVESSRQTSPLVGPGTSINSPTDTLGELPSVTAPLTPRTATPPSHRKSASAATVSDTHDSKPSPRAPSYPNYYPLPLKAQDAQFRMLFPAVPRDEHLVLVFRGTWNPNDQQEFPGRVYVTVRDMYFYSHHLGMVLVSGASLRAISEVTAAPGRDCDFIFLHFKEGVRADGATRVTIKIFLEPLKLLQTRLNYLVQNAVADSLAPAEEVLKTLIRMEGTDGVESPSMESWEDVSVNTPVDGAYPRRDHEITANLRVDNRLFKDPNLGQISRNATKFRLPSQPVVYTPQGMKESAMEREFGISAKALFHMIFGDKSTIFHMLYASLCNQTTIRTPWTAKENGNHRRDFLIDGSEIILAYQVIEVLNDHLCYVVSDRRRPMKLPKADNFSVLTKIVITHISKSRSKLGIWTRVDWHRPTFAKGTISRYAMEEQQSICEHLVRVASEQASTVRYPFSSRQATSIYGAIGLLKSDVSLGPQTSGSAVAQIWEGSGDSAHVKGSSLLAPGKLTVPGLIFIEIKQNISCAAGTFGSSFWTGMCNWITALSAHKVLVLSLLICLVFNFFFVSRDGWQWYVERNARSYMKEIGVHPGVVLQKSVRVHEMMDMIHDSHNVTFSDAAAGQSCRSSYQALLLDTVADRAAIDAALSTNFQSSMNRLGSYRHDLLVSLRLVGRVEQQVVQAEWERWLLGESEKCRGMQKVLDANETGDGDAEFEGLKGWWNEYCGDCLSEALKL</sequence>
<feature type="domain" description="VASt" evidence="9">
    <location>
        <begin position="931"/>
        <end position="1092"/>
    </location>
</feature>
<dbReference type="InterPro" id="IPR031968">
    <property type="entry name" value="VASt"/>
</dbReference>
<dbReference type="InterPro" id="IPR042067">
    <property type="entry name" value="Sip3_PH"/>
</dbReference>
<feature type="transmembrane region" description="Helical" evidence="7">
    <location>
        <begin position="1190"/>
        <end position="1207"/>
    </location>
</feature>
<dbReference type="Pfam" id="PF00169">
    <property type="entry name" value="PH"/>
    <property type="match status" value="1"/>
</dbReference>
<dbReference type="SMART" id="SM00233">
    <property type="entry name" value="PH"/>
    <property type="match status" value="1"/>
</dbReference>
<keyword evidence="4 7" id="KW-0472">Membrane</keyword>
<evidence type="ECO:0000256" key="5">
    <source>
        <dbReference type="SAM" id="Coils"/>
    </source>
</evidence>
<keyword evidence="3 7" id="KW-1133">Transmembrane helix</keyword>
<feature type="region of interest" description="Disordered" evidence="6">
    <location>
        <begin position="634"/>
        <end position="715"/>
    </location>
</feature>
<dbReference type="GO" id="GO:0005737">
    <property type="term" value="C:cytoplasm"/>
    <property type="evidence" value="ECO:0007669"/>
    <property type="project" value="InterPro"/>
</dbReference>
<dbReference type="SUPFAM" id="SSF50729">
    <property type="entry name" value="PH domain-like"/>
    <property type="match status" value="1"/>
</dbReference>
<reference evidence="12" key="2">
    <citation type="submission" date="2020-04" db="EMBL/GenBank/DDBJ databases">
        <authorList>
            <consortium name="NCBI Genome Project"/>
        </authorList>
    </citation>
    <scope>NUCLEOTIDE SEQUENCE</scope>
    <source>
        <strain evidence="12">CBS 781.70</strain>
    </source>
</reference>
<comment type="subcellular location">
    <subcellularLocation>
        <location evidence="1">Membrane</location>
    </subcellularLocation>
</comment>
<dbReference type="InterPro" id="IPR039463">
    <property type="entry name" value="Sip3/Lam1_BAR"/>
</dbReference>
<gene>
    <name evidence="10 12" type="ORF">P152DRAFT_408610</name>
</gene>
<evidence type="ECO:0000313" key="10">
    <source>
        <dbReference type="EMBL" id="KAF1816060.1"/>
    </source>
</evidence>
<dbReference type="InterPro" id="IPR004148">
    <property type="entry name" value="BAR_dom"/>
</dbReference>
<feature type="domain" description="PH" evidence="8">
    <location>
        <begin position="315"/>
        <end position="416"/>
    </location>
</feature>
<evidence type="ECO:0000256" key="6">
    <source>
        <dbReference type="SAM" id="MobiDB-lite"/>
    </source>
</evidence>
<proteinExistence type="predicted"/>
<evidence type="ECO:0000259" key="9">
    <source>
        <dbReference type="PROSITE" id="PS51778"/>
    </source>
</evidence>
<organism evidence="10">
    <name type="scientific">Eremomyces bilateralis CBS 781.70</name>
    <dbReference type="NCBI Taxonomy" id="1392243"/>
    <lineage>
        <taxon>Eukaryota</taxon>
        <taxon>Fungi</taxon>
        <taxon>Dikarya</taxon>
        <taxon>Ascomycota</taxon>
        <taxon>Pezizomycotina</taxon>
        <taxon>Dothideomycetes</taxon>
        <taxon>Dothideomycetes incertae sedis</taxon>
        <taxon>Eremomycetales</taxon>
        <taxon>Eremomycetaceae</taxon>
        <taxon>Eremomyces</taxon>
    </lineage>
</organism>
<dbReference type="GO" id="GO:0016020">
    <property type="term" value="C:membrane"/>
    <property type="evidence" value="ECO:0007669"/>
    <property type="project" value="UniProtKB-SubCell"/>
</dbReference>
<reference evidence="10 12" key="1">
    <citation type="submission" date="2020-01" db="EMBL/GenBank/DDBJ databases">
        <authorList>
            <consortium name="DOE Joint Genome Institute"/>
            <person name="Haridas S."/>
            <person name="Albert R."/>
            <person name="Binder M."/>
            <person name="Bloem J."/>
            <person name="Labutti K."/>
            <person name="Salamov A."/>
            <person name="Andreopoulos B."/>
            <person name="Baker S.E."/>
            <person name="Barry K."/>
            <person name="Bills G."/>
            <person name="Bluhm B.H."/>
            <person name="Cannon C."/>
            <person name="Castanera R."/>
            <person name="Culley D.E."/>
            <person name="Daum C."/>
            <person name="Ezra D."/>
            <person name="Gonzalez J.B."/>
            <person name="Henrissat B."/>
            <person name="Kuo A."/>
            <person name="Liang C."/>
            <person name="Lipzen A."/>
            <person name="Lutzoni F."/>
            <person name="Magnuson J."/>
            <person name="Mondo S."/>
            <person name="Nolan M."/>
            <person name="Ohm R."/>
            <person name="Pangilinan J."/>
            <person name="Park H.-J."/>
            <person name="Ramirez L."/>
            <person name="Alfaro M."/>
            <person name="Sun H."/>
            <person name="Tritt A."/>
            <person name="Yoshinaga Y."/>
            <person name="Zwiers L.-H."/>
            <person name="Turgeon B.G."/>
            <person name="Goodwin S.B."/>
            <person name="Spatafora J.W."/>
            <person name="Crous P.W."/>
            <person name="Grigoriev I.V."/>
        </authorList>
    </citation>
    <scope>NUCLEOTIDE SEQUENCE</scope>
    <source>
        <strain evidence="10 12">CBS 781.70</strain>
    </source>
</reference>
<dbReference type="PROSITE" id="PS51778">
    <property type="entry name" value="VAST"/>
    <property type="match status" value="1"/>
</dbReference>
<evidence type="ECO:0000313" key="11">
    <source>
        <dbReference type="Proteomes" id="UP000504638"/>
    </source>
</evidence>
<keyword evidence="5" id="KW-0175">Coiled coil</keyword>
<dbReference type="CDD" id="cd13280">
    <property type="entry name" value="PH_SIP3"/>
    <property type="match status" value="1"/>
</dbReference>
<evidence type="ECO:0000259" key="8">
    <source>
        <dbReference type="PROSITE" id="PS50003"/>
    </source>
</evidence>
<feature type="region of interest" description="Disordered" evidence="6">
    <location>
        <begin position="472"/>
        <end position="493"/>
    </location>
</feature>
<evidence type="ECO:0000256" key="4">
    <source>
        <dbReference type="ARBA" id="ARBA00023136"/>
    </source>
</evidence>
<evidence type="ECO:0000256" key="7">
    <source>
        <dbReference type="SAM" id="Phobius"/>
    </source>
</evidence>
<feature type="region of interest" description="Disordered" evidence="6">
    <location>
        <begin position="556"/>
        <end position="582"/>
    </location>
</feature>
<evidence type="ECO:0000256" key="3">
    <source>
        <dbReference type="ARBA" id="ARBA00022989"/>
    </source>
</evidence>
<evidence type="ECO:0000256" key="2">
    <source>
        <dbReference type="ARBA" id="ARBA00022692"/>
    </source>
</evidence>
<feature type="coiled-coil region" evidence="5">
    <location>
        <begin position="134"/>
        <end position="164"/>
    </location>
</feature>
<dbReference type="Pfam" id="PF16746">
    <property type="entry name" value="BAR_3"/>
    <property type="match status" value="1"/>
</dbReference>
<dbReference type="OrthoDB" id="10070851at2759"/>
<protein>
    <recommendedName>
        <fullName evidence="13">Transcription factor SipA3</fullName>
    </recommendedName>
</protein>
<feature type="compositionally biased region" description="Low complexity" evidence="6">
    <location>
        <begin position="573"/>
        <end position="582"/>
    </location>
</feature>
<feature type="region of interest" description="Disordered" evidence="6">
    <location>
        <begin position="298"/>
        <end position="321"/>
    </location>
</feature>
<dbReference type="EMBL" id="ML975150">
    <property type="protein sequence ID" value="KAF1816060.1"/>
    <property type="molecule type" value="Genomic_DNA"/>
</dbReference>
<dbReference type="PANTHER" id="PTHR14248">
    <property type="entry name" value="CYCLIN Y, ISOFORM A"/>
    <property type="match status" value="1"/>
</dbReference>
<dbReference type="RefSeq" id="XP_033537691.1">
    <property type="nucleotide sequence ID" value="XM_033676929.1"/>
</dbReference>
<dbReference type="Pfam" id="PF16016">
    <property type="entry name" value="VASt"/>
    <property type="match status" value="1"/>
</dbReference>
<dbReference type="CDD" id="cd07609">
    <property type="entry name" value="BAR_SIP3_fungi"/>
    <property type="match status" value="1"/>
</dbReference>
<dbReference type="InterPro" id="IPR027267">
    <property type="entry name" value="AH/BAR_dom_sf"/>
</dbReference>
<reference evidence="12" key="3">
    <citation type="submission" date="2025-04" db="UniProtKB">
        <authorList>
            <consortium name="RefSeq"/>
        </authorList>
    </citation>
    <scope>IDENTIFICATION</scope>
    <source>
        <strain evidence="12">CBS 781.70</strain>
    </source>
</reference>
<dbReference type="SUPFAM" id="SSF103657">
    <property type="entry name" value="BAR/IMD domain-like"/>
    <property type="match status" value="1"/>
</dbReference>
<dbReference type="Gene3D" id="2.30.29.30">
    <property type="entry name" value="Pleckstrin-homology domain (PH domain)/Phosphotyrosine-binding domain (PTB)"/>
    <property type="match status" value="1"/>
</dbReference>
<dbReference type="Proteomes" id="UP000504638">
    <property type="component" value="Unplaced"/>
</dbReference>
<keyword evidence="11" id="KW-1185">Reference proteome</keyword>